<organism evidence="1 2">
    <name type="scientific">Entomophthora muscae</name>
    <dbReference type="NCBI Taxonomy" id="34485"/>
    <lineage>
        <taxon>Eukaryota</taxon>
        <taxon>Fungi</taxon>
        <taxon>Fungi incertae sedis</taxon>
        <taxon>Zoopagomycota</taxon>
        <taxon>Entomophthoromycotina</taxon>
        <taxon>Entomophthoromycetes</taxon>
        <taxon>Entomophthorales</taxon>
        <taxon>Entomophthoraceae</taxon>
        <taxon>Entomophthora</taxon>
    </lineage>
</organism>
<protein>
    <submittedName>
        <fullName evidence="1">Uncharacterized protein</fullName>
    </submittedName>
</protein>
<accession>A0ACC2S6N4</accession>
<gene>
    <name evidence="1" type="ORF">DSO57_1017610</name>
</gene>
<evidence type="ECO:0000313" key="1">
    <source>
        <dbReference type="EMBL" id="KAJ9057959.1"/>
    </source>
</evidence>
<dbReference type="Proteomes" id="UP001165960">
    <property type="component" value="Unassembled WGS sequence"/>
</dbReference>
<reference evidence="1" key="1">
    <citation type="submission" date="2022-04" db="EMBL/GenBank/DDBJ databases">
        <title>Genome of the entomopathogenic fungus Entomophthora muscae.</title>
        <authorList>
            <person name="Elya C."/>
            <person name="Lovett B.R."/>
            <person name="Lee E."/>
            <person name="Macias A.M."/>
            <person name="Hajek A.E."/>
            <person name="De Bivort B.L."/>
            <person name="Kasson M.T."/>
            <person name="De Fine Licht H.H."/>
            <person name="Stajich J.E."/>
        </authorList>
    </citation>
    <scope>NUCLEOTIDE SEQUENCE</scope>
    <source>
        <strain evidence="1">Berkeley</strain>
    </source>
</reference>
<sequence length="101" mass="10914">MVLSKAKGGSEFTPSLEVNHLAPLQAPVELSSAPTCMPWLFAGLALMGLNAYFPWLSPVSSLWSLLQAAIPVLHWEASWWLISPGCEPKLVSLAPSLTTRV</sequence>
<proteinExistence type="predicted"/>
<keyword evidence="2" id="KW-1185">Reference proteome</keyword>
<evidence type="ECO:0000313" key="2">
    <source>
        <dbReference type="Proteomes" id="UP001165960"/>
    </source>
</evidence>
<name>A0ACC2S6N4_9FUNG</name>
<dbReference type="EMBL" id="QTSX02005754">
    <property type="protein sequence ID" value="KAJ9057959.1"/>
    <property type="molecule type" value="Genomic_DNA"/>
</dbReference>
<comment type="caution">
    <text evidence="1">The sequence shown here is derived from an EMBL/GenBank/DDBJ whole genome shotgun (WGS) entry which is preliminary data.</text>
</comment>